<accession>E1JT37</accession>
<proteinExistence type="predicted"/>
<protein>
    <submittedName>
        <fullName evidence="1">Uncharacterized protein</fullName>
    </submittedName>
</protein>
<evidence type="ECO:0000313" key="1">
    <source>
        <dbReference type="EMBL" id="EFL52297.1"/>
    </source>
</evidence>
<dbReference type="RefSeq" id="WP_005991302.1">
    <property type="nucleotide sequence ID" value="NZ_AECZ01000004.1"/>
</dbReference>
<name>E1JT37_SOLFR</name>
<dbReference type="EMBL" id="AECZ01000004">
    <property type="protein sequence ID" value="EFL52297.1"/>
    <property type="molecule type" value="Genomic_DNA"/>
</dbReference>
<dbReference type="eggNOG" id="ENOG502ZMMK">
    <property type="taxonomic scope" value="Bacteria"/>
</dbReference>
<dbReference type="OrthoDB" id="5457125at2"/>
<comment type="caution">
    <text evidence="1">The sequence shown here is derived from an EMBL/GenBank/DDBJ whole genome shotgun (WGS) entry which is preliminary data.</text>
</comment>
<dbReference type="Proteomes" id="UP000006250">
    <property type="component" value="Unassembled WGS sequence"/>
</dbReference>
<sequence length="107" mass="12063">MPIASKFDAMKLRTMITEGKTAQQIMDVFDIPKTTLKNHLTKLMTLDEKFYKIEGMDARVASGSVKFSKNGLRLSPTLLANYGFNQGDEFKVSCLEEGKIVLEKKKN</sequence>
<dbReference type="AlphaFoldDB" id="E1JT37"/>
<reference evidence="1 2" key="1">
    <citation type="submission" date="2010-08" db="EMBL/GenBank/DDBJ databases">
        <title>The draft genome of Desulfovibrio fructosovorans JJ.</title>
        <authorList>
            <consortium name="US DOE Joint Genome Institute (JGI-PGF)"/>
            <person name="Lucas S."/>
            <person name="Copeland A."/>
            <person name="Lapidus A."/>
            <person name="Cheng J.-F."/>
            <person name="Bruce D."/>
            <person name="Goodwin L."/>
            <person name="Pitluck S."/>
            <person name="Land M.L."/>
            <person name="Hauser L."/>
            <person name="Chang Y.-J."/>
            <person name="Jeffries C."/>
            <person name="Wall J.D."/>
            <person name="Stahl D.A."/>
            <person name="Arkin A.P."/>
            <person name="Dehal P."/>
            <person name="Stolyar S.M."/>
            <person name="Hazen T.C."/>
            <person name="Woyke T.J."/>
        </authorList>
    </citation>
    <scope>NUCLEOTIDE SEQUENCE [LARGE SCALE GENOMIC DNA]</scope>
    <source>
        <strain evidence="1 2">JJ</strain>
    </source>
</reference>
<keyword evidence="2" id="KW-1185">Reference proteome</keyword>
<evidence type="ECO:0000313" key="2">
    <source>
        <dbReference type="Proteomes" id="UP000006250"/>
    </source>
</evidence>
<organism evidence="1 2">
    <name type="scientific">Solidesulfovibrio fructosivorans JJ]</name>
    <dbReference type="NCBI Taxonomy" id="596151"/>
    <lineage>
        <taxon>Bacteria</taxon>
        <taxon>Pseudomonadati</taxon>
        <taxon>Thermodesulfobacteriota</taxon>
        <taxon>Desulfovibrionia</taxon>
        <taxon>Desulfovibrionales</taxon>
        <taxon>Desulfovibrionaceae</taxon>
        <taxon>Solidesulfovibrio</taxon>
    </lineage>
</organism>
<gene>
    <name evidence="1" type="ORF">DesfrDRAFT_0786</name>
</gene>